<evidence type="ECO:0000256" key="1">
    <source>
        <dbReference type="ARBA" id="ARBA00001966"/>
    </source>
</evidence>
<dbReference type="CDD" id="cd01335">
    <property type="entry name" value="Radical_SAM"/>
    <property type="match status" value="1"/>
</dbReference>
<dbReference type="SFLD" id="SFLDG01067">
    <property type="entry name" value="SPASM/twitch_domain_containing"/>
    <property type="match status" value="1"/>
</dbReference>
<dbReference type="InterPro" id="IPR007197">
    <property type="entry name" value="rSAM"/>
</dbReference>
<name>A0A0A7LAY9_9ARCH</name>
<organism evidence="8 9">
    <name type="scientific">Candidatus Methanoplasma termitum</name>
    <dbReference type="NCBI Taxonomy" id="1577791"/>
    <lineage>
        <taxon>Archaea</taxon>
        <taxon>Methanobacteriati</taxon>
        <taxon>Thermoplasmatota</taxon>
        <taxon>Thermoplasmata</taxon>
        <taxon>Methanomassiliicoccales</taxon>
        <taxon>Methanomassiliicoccaceae</taxon>
        <taxon>Candidatus Methanoplasma</taxon>
    </lineage>
</organism>
<dbReference type="HOGENOM" id="CLU_009273_10_0_2"/>
<evidence type="ECO:0000256" key="6">
    <source>
        <dbReference type="ARBA" id="ARBA00023601"/>
    </source>
</evidence>
<dbReference type="InterPro" id="IPR013785">
    <property type="entry name" value="Aldolase_TIM"/>
</dbReference>
<keyword evidence="5" id="KW-0411">Iron-sulfur</keyword>
<accession>A0A0A7LAY9</accession>
<evidence type="ECO:0000259" key="7">
    <source>
        <dbReference type="Pfam" id="PF04055"/>
    </source>
</evidence>
<keyword evidence="2" id="KW-0949">S-adenosyl-L-methionine</keyword>
<dbReference type="SFLD" id="SFLDS00029">
    <property type="entry name" value="Radical_SAM"/>
    <property type="match status" value="1"/>
</dbReference>
<evidence type="ECO:0000256" key="5">
    <source>
        <dbReference type="ARBA" id="ARBA00023014"/>
    </source>
</evidence>
<dbReference type="GO" id="GO:0046872">
    <property type="term" value="F:metal ion binding"/>
    <property type="evidence" value="ECO:0007669"/>
    <property type="project" value="UniProtKB-KW"/>
</dbReference>
<comment type="similarity">
    <text evidence="6">Belongs to the radical SAM superfamily. Anaerobic sulfatase-maturating enzyme family.</text>
</comment>
<sequence>MRPFISIIIKPTLDCNICCKHCYHTLEERTSERMSIETLDKLFRMLSEEYESVWFIWHGGEPLLMPFGFYKDAVALQEKYFGKNSHRIGNTIQTNGIELNRRFIDFCKDKMINIGVSFEGQYNDVLREKTDVVKEKIKYLSNKERVFSVSSTISSETASKQKEMYKKFRADKTAVSFAPVIPAGCAACGDTVPNADEYIRSSIECFDEWLFDKNTEIPLIPHYLYILNALGDPQESDCAHNSCLTKWMCVYPNGDLYPCGKGCPPEFRMGNLNSMRKISDAFGTEGFGKIISGTIERRNRCMAECSLYKYCNGGCSIDAYYETGLGSNGGDSCRIFKEVFGHVLSSVEEIVQTRSDLSQYNKFVRDAVLGKLINPKITGQ</sequence>
<dbReference type="SFLD" id="SFLDG01072">
    <property type="entry name" value="dehydrogenase_like"/>
    <property type="match status" value="1"/>
</dbReference>
<keyword evidence="3" id="KW-0479">Metal-binding</keyword>
<comment type="cofactor">
    <cofactor evidence="1">
        <name>[4Fe-4S] cluster</name>
        <dbReference type="ChEBI" id="CHEBI:49883"/>
    </cofactor>
</comment>
<evidence type="ECO:0000313" key="9">
    <source>
        <dbReference type="Proteomes" id="UP000030787"/>
    </source>
</evidence>
<dbReference type="InterPro" id="IPR023885">
    <property type="entry name" value="4Fe4S-binding_SPASM_dom"/>
</dbReference>
<dbReference type="EMBL" id="CP010070">
    <property type="protein sequence ID" value="AIZ56239.1"/>
    <property type="molecule type" value="Genomic_DNA"/>
</dbReference>
<dbReference type="STRING" id="1577791.Mpt1_c03430"/>
<dbReference type="GO" id="GO:0016491">
    <property type="term" value="F:oxidoreductase activity"/>
    <property type="evidence" value="ECO:0007669"/>
    <property type="project" value="InterPro"/>
</dbReference>
<dbReference type="PANTHER" id="PTHR43273">
    <property type="entry name" value="ANAEROBIC SULFATASE-MATURATING ENZYME HOMOLOG ASLB-RELATED"/>
    <property type="match status" value="1"/>
</dbReference>
<dbReference type="Proteomes" id="UP000030787">
    <property type="component" value="Chromosome"/>
</dbReference>
<dbReference type="KEGG" id="mear:Mpt1_c03430"/>
<dbReference type="InterPro" id="IPR023867">
    <property type="entry name" value="Sulphatase_maturase_rSAM"/>
</dbReference>
<dbReference type="OrthoDB" id="5620at2157"/>
<dbReference type="PANTHER" id="PTHR43273:SF3">
    <property type="entry name" value="ANAEROBIC SULFATASE-MATURATING ENZYME HOMOLOG ASLB-RELATED"/>
    <property type="match status" value="1"/>
</dbReference>
<protein>
    <submittedName>
        <fullName evidence="8">Radical SAM superfamily protein</fullName>
    </submittedName>
</protein>
<reference evidence="8 9" key="1">
    <citation type="journal article" date="2014" name="Appl. Environ. Microbiol.">
        <title>Comparative Genome Analysis of 'Candidatus Methanoplasma termitum' Indicates a New Mode of Energy Metabolism in the Seventh Order of Methanogens.</title>
        <authorList>
            <person name="Lang K."/>
            <person name="Schuldes J."/>
            <person name="Klingl A."/>
            <person name="Poehlein A."/>
            <person name="Daniel R."/>
            <person name="Brune A."/>
        </authorList>
    </citation>
    <scope>NUCLEOTIDE SEQUENCE [LARGE SCALE GENOMIC DNA]</scope>
    <source>
        <strain evidence="9">Mpt1</strain>
    </source>
</reference>
<gene>
    <name evidence="8" type="ORF">Mpt1_c03430</name>
</gene>
<evidence type="ECO:0000256" key="3">
    <source>
        <dbReference type="ARBA" id="ARBA00022723"/>
    </source>
</evidence>
<dbReference type="SFLD" id="SFLDG01386">
    <property type="entry name" value="main_SPASM_domain-containing"/>
    <property type="match status" value="1"/>
</dbReference>
<dbReference type="AlphaFoldDB" id="A0A0A7LAY9"/>
<feature type="domain" description="Radical SAM core" evidence="7">
    <location>
        <begin position="10"/>
        <end position="127"/>
    </location>
</feature>
<keyword evidence="9" id="KW-1185">Reference proteome</keyword>
<keyword evidence="4" id="KW-0408">Iron</keyword>
<proteinExistence type="inferred from homology"/>
<dbReference type="GeneID" id="24818014"/>
<dbReference type="NCBIfam" id="TIGR04085">
    <property type="entry name" value="rSAM_more_4Fe4S"/>
    <property type="match status" value="1"/>
</dbReference>
<dbReference type="RefSeq" id="WP_048111576.1">
    <property type="nucleotide sequence ID" value="NZ_CP010070.1"/>
</dbReference>
<dbReference type="InterPro" id="IPR058240">
    <property type="entry name" value="rSAM_sf"/>
</dbReference>
<dbReference type="GO" id="GO:0051536">
    <property type="term" value="F:iron-sulfur cluster binding"/>
    <property type="evidence" value="ECO:0007669"/>
    <property type="project" value="UniProtKB-KW"/>
</dbReference>
<evidence type="ECO:0000256" key="4">
    <source>
        <dbReference type="ARBA" id="ARBA00023004"/>
    </source>
</evidence>
<evidence type="ECO:0000313" key="8">
    <source>
        <dbReference type="EMBL" id="AIZ56239.1"/>
    </source>
</evidence>
<dbReference type="SUPFAM" id="SSF102114">
    <property type="entry name" value="Radical SAM enzymes"/>
    <property type="match status" value="1"/>
</dbReference>
<evidence type="ECO:0000256" key="2">
    <source>
        <dbReference type="ARBA" id="ARBA00022691"/>
    </source>
</evidence>
<dbReference type="Gene3D" id="3.20.20.70">
    <property type="entry name" value="Aldolase class I"/>
    <property type="match status" value="1"/>
</dbReference>
<dbReference type="Pfam" id="PF04055">
    <property type="entry name" value="Radical_SAM"/>
    <property type="match status" value="1"/>
</dbReference>